<evidence type="ECO:0000313" key="2">
    <source>
        <dbReference type="Proteomes" id="UP001597267"/>
    </source>
</evidence>
<sequence>MKSLAMYSTRKFDFLDDGITIFQIGNRQLFWELQRFWQSEEHPNMAFSEDGKVLKPSKSALFIGDVGQCIDFNKLFGRQIITMIMHELDETQNHRLYDANCVIKDVVNEAIFEANLPIDLPTDWDLQAMLKYLKPQLELTNFRSAYDIIGSLTDITQRLSDKRLLIFTNIGQYLTSEQIKLLALDLKSQHQSVLFLEKVNTKIEVYQGSEGIKIVYIDNDFVEFENG</sequence>
<name>A0ABW4JBL7_9LACO</name>
<protein>
    <submittedName>
        <fullName evidence="1">Type II-A CRISPR-associated protein Csn2</fullName>
    </submittedName>
</protein>
<dbReference type="InterPro" id="IPR038600">
    <property type="entry name" value="Csn2_sf"/>
</dbReference>
<dbReference type="Gene3D" id="3.40.50.11940">
    <property type="match status" value="1"/>
</dbReference>
<proteinExistence type="predicted"/>
<evidence type="ECO:0000313" key="1">
    <source>
        <dbReference type="EMBL" id="MFD1672322.1"/>
    </source>
</evidence>
<dbReference type="Proteomes" id="UP001597267">
    <property type="component" value="Unassembled WGS sequence"/>
</dbReference>
<dbReference type="NCBIfam" id="TIGR01866">
    <property type="entry name" value="cas_Csn2"/>
    <property type="match status" value="1"/>
</dbReference>
<gene>
    <name evidence="1" type="primary">csn2</name>
    <name evidence="1" type="ORF">ACFQ5M_09455</name>
</gene>
<dbReference type="EMBL" id="JBHTOP010000024">
    <property type="protein sequence ID" value="MFD1672322.1"/>
    <property type="molecule type" value="Genomic_DNA"/>
</dbReference>
<dbReference type="Pfam" id="PF09711">
    <property type="entry name" value="Cas_Csn2"/>
    <property type="match status" value="1"/>
</dbReference>
<dbReference type="InterPro" id="IPR010146">
    <property type="entry name" value="CRISPR-assoc_prot_Csn2-typ"/>
</dbReference>
<comment type="caution">
    <text evidence="1">The sequence shown here is derived from an EMBL/GenBank/DDBJ whole genome shotgun (WGS) entry which is preliminary data.</text>
</comment>
<accession>A0ABW4JBL7</accession>
<keyword evidence="2" id="KW-1185">Reference proteome</keyword>
<reference evidence="2" key="1">
    <citation type="journal article" date="2019" name="Int. J. Syst. Evol. Microbiol.">
        <title>The Global Catalogue of Microorganisms (GCM) 10K type strain sequencing project: providing services to taxonomists for standard genome sequencing and annotation.</title>
        <authorList>
            <consortium name="The Broad Institute Genomics Platform"/>
            <consortium name="The Broad Institute Genome Sequencing Center for Infectious Disease"/>
            <person name="Wu L."/>
            <person name="Ma J."/>
        </authorList>
    </citation>
    <scope>NUCLEOTIDE SEQUENCE [LARGE SCALE GENOMIC DNA]</scope>
    <source>
        <strain evidence="2">CCM 8896</strain>
    </source>
</reference>
<dbReference type="RefSeq" id="WP_125715882.1">
    <property type="nucleotide sequence ID" value="NZ_JBHTOP010000024.1"/>
</dbReference>
<organism evidence="1 2">
    <name type="scientific">Agrilactobacillus yilanensis</name>
    <dbReference type="NCBI Taxonomy" id="2485997"/>
    <lineage>
        <taxon>Bacteria</taxon>
        <taxon>Bacillati</taxon>
        <taxon>Bacillota</taxon>
        <taxon>Bacilli</taxon>
        <taxon>Lactobacillales</taxon>
        <taxon>Lactobacillaceae</taxon>
        <taxon>Agrilactobacillus</taxon>
    </lineage>
</organism>